<evidence type="ECO:0000313" key="1">
    <source>
        <dbReference type="EMBL" id="JAC78033.1"/>
    </source>
</evidence>
<sequence>SLQDFLQILVECKGGARKAAPPFSCPTVLREGNGLQLFASVGSPALSLPSLPSPPPLLVSDSVFRLTTAVPLPLVRVVPLKDKKATDRAPPPLL</sequence>
<organism evidence="1">
    <name type="scientific">Tetraselmis sp. GSL018</name>
    <dbReference type="NCBI Taxonomy" id="582737"/>
    <lineage>
        <taxon>Eukaryota</taxon>
        <taxon>Viridiplantae</taxon>
        <taxon>Chlorophyta</taxon>
        <taxon>core chlorophytes</taxon>
        <taxon>Chlorodendrophyceae</taxon>
        <taxon>Chlorodendrales</taxon>
        <taxon>Chlorodendraceae</taxon>
        <taxon>Tetraselmis</taxon>
    </lineage>
</organism>
<accession>A0A061S1C0</accession>
<protein>
    <submittedName>
        <fullName evidence="1">Uncharacterized protein</fullName>
    </submittedName>
</protein>
<feature type="non-terminal residue" evidence="1">
    <location>
        <position position="1"/>
    </location>
</feature>
<proteinExistence type="predicted"/>
<name>A0A061S1C0_9CHLO</name>
<gene>
    <name evidence="1" type="ORF">TSPGSL018_16199</name>
</gene>
<reference evidence="1" key="1">
    <citation type="submission" date="2014-05" db="EMBL/GenBank/DDBJ databases">
        <title>The transcriptome of the halophilic microalga Tetraselmis sp. GSL018 isolated from the Great Salt Lake, Utah.</title>
        <authorList>
            <person name="Jinkerson R.E."/>
            <person name="D'Adamo S."/>
            <person name="Posewitz M.C."/>
        </authorList>
    </citation>
    <scope>NUCLEOTIDE SEQUENCE</scope>
    <source>
        <strain evidence="1">GSL018</strain>
    </source>
</reference>
<feature type="non-terminal residue" evidence="1">
    <location>
        <position position="94"/>
    </location>
</feature>
<dbReference type="AlphaFoldDB" id="A0A061S1C0"/>
<dbReference type="EMBL" id="GBEZ01007429">
    <property type="protein sequence ID" value="JAC78033.1"/>
    <property type="molecule type" value="Transcribed_RNA"/>
</dbReference>